<name>A0ABD3Q9E1_9STRA</name>
<feature type="compositionally biased region" description="Polar residues" evidence="5">
    <location>
        <begin position="29"/>
        <end position="51"/>
    </location>
</feature>
<evidence type="ECO:0000259" key="6">
    <source>
        <dbReference type="PROSITE" id="PS50199"/>
    </source>
</evidence>
<evidence type="ECO:0000256" key="3">
    <source>
        <dbReference type="ARBA" id="ARBA00022833"/>
    </source>
</evidence>
<dbReference type="Proteomes" id="UP001516023">
    <property type="component" value="Unassembled WGS sequence"/>
</dbReference>
<dbReference type="EMBL" id="JABMIG020000077">
    <property type="protein sequence ID" value="KAL3794760.1"/>
    <property type="molecule type" value="Genomic_DNA"/>
</dbReference>
<dbReference type="AlphaFoldDB" id="A0ABD3Q9E1"/>
<feature type="domain" description="RanBP2-type" evidence="6">
    <location>
        <begin position="305"/>
        <end position="334"/>
    </location>
</feature>
<feature type="region of interest" description="Disordered" evidence="5">
    <location>
        <begin position="221"/>
        <end position="244"/>
    </location>
</feature>
<sequence length="660" mass="71963">MEDRIPINSESPSLTLDELQHSDELPENPQISIEGDSSVQASHGGTENSALEESKDGDVDMAYAMGEAETGAPDERNHSNAQVLHLDKKDTPPTPPASSFKEIPSTLDEPSLDNVAAAPRDDQVLKSNSPNATKDEDLSEDQKIFSRRSKRPRTSITFTRYSPGEGGGLKRHKAEKDAGGQQHKLLSPVSTESQIIIKSNSTSVEKNNNEVSKKKDLVLKNRSTHHGEKSDNVTRKHDTSKQPWSGPIYSWVEDGIKTANPLPQPVEPVSSDSNCIIIDHTALSIDFGPGLAGEDNGPTSPLAAESPSWKCVKCFNMNVSSKSRCSFCLSWKGGKRDKYPRRSSVDSTASNSGCGPPQPLVIRVGDDVLISRGDAPWKDFNHLVNRSLTLERNSEYASMCYDDPVSRDPGFGVLDPYVARIERMWEEIDDTAESCEGAKKKNGSSVNSSASLPRMMIQTRWYFKREDLEGLSCKLVLDGQTDGVKQRIVSSMTVRDLILSDQVDSNYVTSILGKSNILTLNPSSKGKEKRKLPRGAFVCRYRLDLNTDGSTTGTIRPILDSAAGEQTMQMSTPSNSVQSKDTNRREVEGTSSEDEGSYPPATKVFSSSAYVGPISPTRRVISEGATTMGKIKVGSDYQAFIPDRVSSNVKSSISSFGSAD</sequence>
<keyword evidence="2 4" id="KW-0863">Zinc-finger</keyword>
<comment type="caution">
    <text evidence="8">The sequence shown here is derived from an EMBL/GenBank/DDBJ whole genome shotgun (WGS) entry which is preliminary data.</text>
</comment>
<organism evidence="8 9">
    <name type="scientific">Cyclotella cryptica</name>
    <dbReference type="NCBI Taxonomy" id="29204"/>
    <lineage>
        <taxon>Eukaryota</taxon>
        <taxon>Sar</taxon>
        <taxon>Stramenopiles</taxon>
        <taxon>Ochrophyta</taxon>
        <taxon>Bacillariophyta</taxon>
        <taxon>Coscinodiscophyceae</taxon>
        <taxon>Thalassiosirophycidae</taxon>
        <taxon>Stephanodiscales</taxon>
        <taxon>Stephanodiscaceae</taxon>
        <taxon>Cyclotella</taxon>
    </lineage>
</organism>
<feature type="domain" description="BAH" evidence="7">
    <location>
        <begin position="397"/>
        <end position="554"/>
    </location>
</feature>
<evidence type="ECO:0000256" key="1">
    <source>
        <dbReference type="ARBA" id="ARBA00022723"/>
    </source>
</evidence>
<evidence type="ECO:0000256" key="2">
    <source>
        <dbReference type="ARBA" id="ARBA00022771"/>
    </source>
</evidence>
<feature type="region of interest" description="Disordered" evidence="5">
    <location>
        <begin position="334"/>
        <end position="358"/>
    </location>
</feature>
<dbReference type="GO" id="GO:0008270">
    <property type="term" value="F:zinc ion binding"/>
    <property type="evidence" value="ECO:0007669"/>
    <property type="project" value="UniProtKB-KW"/>
</dbReference>
<feature type="compositionally biased region" description="Basic and acidic residues" evidence="5">
    <location>
        <begin position="221"/>
        <end position="240"/>
    </location>
</feature>
<feature type="compositionally biased region" description="Basic and acidic residues" evidence="5">
    <location>
        <begin position="133"/>
        <end position="144"/>
    </location>
</feature>
<dbReference type="InterPro" id="IPR043151">
    <property type="entry name" value="BAH_sf"/>
</dbReference>
<dbReference type="Gene3D" id="2.30.30.490">
    <property type="match status" value="1"/>
</dbReference>
<keyword evidence="3" id="KW-0862">Zinc</keyword>
<dbReference type="PROSITE" id="PS01358">
    <property type="entry name" value="ZF_RANBP2_1"/>
    <property type="match status" value="1"/>
</dbReference>
<evidence type="ECO:0000313" key="9">
    <source>
        <dbReference type="Proteomes" id="UP001516023"/>
    </source>
</evidence>
<reference evidence="8 9" key="1">
    <citation type="journal article" date="2020" name="G3 (Bethesda)">
        <title>Improved Reference Genome for Cyclotella cryptica CCMP332, a Model for Cell Wall Morphogenesis, Salinity Adaptation, and Lipid Production in Diatoms (Bacillariophyta).</title>
        <authorList>
            <person name="Roberts W.R."/>
            <person name="Downey K.M."/>
            <person name="Ruck E.C."/>
            <person name="Traller J.C."/>
            <person name="Alverson A.J."/>
        </authorList>
    </citation>
    <scope>NUCLEOTIDE SEQUENCE [LARGE SCALE GENOMIC DNA]</scope>
    <source>
        <strain evidence="8 9">CCMP332</strain>
    </source>
</reference>
<gene>
    <name evidence="8" type="ORF">HJC23_012770</name>
</gene>
<feature type="region of interest" description="Disordered" evidence="5">
    <location>
        <begin position="563"/>
        <end position="602"/>
    </location>
</feature>
<feature type="region of interest" description="Disordered" evidence="5">
    <location>
        <begin position="1"/>
        <end position="182"/>
    </location>
</feature>
<evidence type="ECO:0000256" key="5">
    <source>
        <dbReference type="SAM" id="MobiDB-lite"/>
    </source>
</evidence>
<accession>A0ABD3Q9E1</accession>
<evidence type="ECO:0000256" key="4">
    <source>
        <dbReference type="PROSITE-ProRule" id="PRU00322"/>
    </source>
</evidence>
<dbReference type="InterPro" id="IPR001876">
    <property type="entry name" value="Znf_RanBP2"/>
</dbReference>
<proteinExistence type="predicted"/>
<evidence type="ECO:0000259" key="7">
    <source>
        <dbReference type="PROSITE" id="PS51038"/>
    </source>
</evidence>
<keyword evidence="1" id="KW-0479">Metal-binding</keyword>
<protein>
    <recommendedName>
        <fullName evidence="10">RanBP2-type domain-containing protein</fullName>
    </recommendedName>
</protein>
<keyword evidence="9" id="KW-1185">Reference proteome</keyword>
<evidence type="ECO:0008006" key="10">
    <source>
        <dbReference type="Google" id="ProtNLM"/>
    </source>
</evidence>
<dbReference type="PROSITE" id="PS50199">
    <property type="entry name" value="ZF_RANBP2_2"/>
    <property type="match status" value="1"/>
</dbReference>
<dbReference type="InterPro" id="IPR001025">
    <property type="entry name" value="BAH_dom"/>
</dbReference>
<dbReference type="PROSITE" id="PS51038">
    <property type="entry name" value="BAH"/>
    <property type="match status" value="1"/>
</dbReference>
<evidence type="ECO:0000313" key="8">
    <source>
        <dbReference type="EMBL" id="KAL3794760.1"/>
    </source>
</evidence>
<feature type="compositionally biased region" description="Polar residues" evidence="5">
    <location>
        <begin position="564"/>
        <end position="580"/>
    </location>
</feature>